<feature type="repeat" description="WD" evidence="4">
    <location>
        <begin position="503"/>
        <end position="538"/>
    </location>
</feature>
<dbReference type="EMBL" id="FN648376">
    <property type="protein sequence ID" value="CBN74423.1"/>
    <property type="molecule type" value="Genomic_DNA"/>
</dbReference>
<dbReference type="InterPro" id="IPR015943">
    <property type="entry name" value="WD40/YVTN_repeat-like_dom_sf"/>
</dbReference>
<feature type="compositionally biased region" description="Basic and acidic residues" evidence="5">
    <location>
        <begin position="619"/>
        <end position="629"/>
    </location>
</feature>
<reference evidence="6 7" key="1">
    <citation type="journal article" date="2010" name="Nature">
        <title>The Ectocarpus genome and the independent evolution of multicellularity in brown algae.</title>
        <authorList>
            <person name="Cock J.M."/>
            <person name="Sterck L."/>
            <person name="Rouze P."/>
            <person name="Scornet D."/>
            <person name="Allen A.E."/>
            <person name="Amoutzias G."/>
            <person name="Anthouard V."/>
            <person name="Artiguenave F."/>
            <person name="Aury J.M."/>
            <person name="Badger J.H."/>
            <person name="Beszteri B."/>
            <person name="Billiau K."/>
            <person name="Bonnet E."/>
            <person name="Bothwell J.H."/>
            <person name="Bowler C."/>
            <person name="Boyen C."/>
            <person name="Brownlee C."/>
            <person name="Carrano C.J."/>
            <person name="Charrier B."/>
            <person name="Cho G.Y."/>
            <person name="Coelho S.M."/>
            <person name="Collen J."/>
            <person name="Corre E."/>
            <person name="Da Silva C."/>
            <person name="Delage L."/>
            <person name="Delaroque N."/>
            <person name="Dittami S.M."/>
            <person name="Doulbeau S."/>
            <person name="Elias M."/>
            <person name="Farnham G."/>
            <person name="Gachon C.M."/>
            <person name="Gschloessl B."/>
            <person name="Heesch S."/>
            <person name="Jabbari K."/>
            <person name="Jubin C."/>
            <person name="Kawai H."/>
            <person name="Kimura K."/>
            <person name="Kloareg B."/>
            <person name="Kupper F.C."/>
            <person name="Lang D."/>
            <person name="Le Bail A."/>
            <person name="Leblanc C."/>
            <person name="Lerouge P."/>
            <person name="Lohr M."/>
            <person name="Lopez P.J."/>
            <person name="Martens C."/>
            <person name="Maumus F."/>
            <person name="Michel G."/>
            <person name="Miranda-Saavedra D."/>
            <person name="Morales J."/>
            <person name="Moreau H."/>
            <person name="Motomura T."/>
            <person name="Nagasato C."/>
            <person name="Napoli C.A."/>
            <person name="Nelson D.R."/>
            <person name="Nyvall-Collen P."/>
            <person name="Peters A.F."/>
            <person name="Pommier C."/>
            <person name="Potin P."/>
            <person name="Poulain J."/>
            <person name="Quesneville H."/>
            <person name="Read B."/>
            <person name="Rensing S.A."/>
            <person name="Ritter A."/>
            <person name="Rousvoal S."/>
            <person name="Samanta M."/>
            <person name="Samson G."/>
            <person name="Schroeder D.C."/>
            <person name="Segurens B."/>
            <person name="Strittmatter M."/>
            <person name="Tonon T."/>
            <person name="Tregear J.W."/>
            <person name="Valentin K."/>
            <person name="von Dassow P."/>
            <person name="Yamagishi T."/>
            <person name="Van de Peer Y."/>
            <person name="Wincker P."/>
        </authorList>
    </citation>
    <scope>NUCLEOTIDE SEQUENCE [LARGE SCALE GENOMIC DNA]</scope>
    <source>
        <strain evidence="7">Ec32 / CCAP1310/4</strain>
    </source>
</reference>
<feature type="compositionally biased region" description="Basic and acidic residues" evidence="5">
    <location>
        <begin position="650"/>
        <end position="659"/>
    </location>
</feature>
<dbReference type="SUPFAM" id="SSF50978">
    <property type="entry name" value="WD40 repeat-like"/>
    <property type="match status" value="1"/>
</dbReference>
<keyword evidence="7" id="KW-1185">Reference proteome</keyword>
<feature type="compositionally biased region" description="Low complexity" evidence="5">
    <location>
        <begin position="716"/>
        <end position="729"/>
    </location>
</feature>
<dbReference type="SMART" id="SM00320">
    <property type="entry name" value="WD40"/>
    <property type="match status" value="6"/>
</dbReference>
<dbReference type="Proteomes" id="UP000002630">
    <property type="component" value="Linkage Group LG13"/>
</dbReference>
<keyword evidence="4" id="KW-0853">WD repeat</keyword>
<dbReference type="Pfam" id="PF00400">
    <property type="entry name" value="WD40"/>
    <property type="match status" value="4"/>
</dbReference>
<dbReference type="Gene3D" id="2.130.10.10">
    <property type="entry name" value="YVTN repeat-like/Quinoprotein amine dehydrogenase"/>
    <property type="match status" value="2"/>
</dbReference>
<dbReference type="GO" id="GO:0043161">
    <property type="term" value="P:proteasome-mediated ubiquitin-dependent protein catabolic process"/>
    <property type="evidence" value="ECO:0007669"/>
    <property type="project" value="TreeGrafter"/>
</dbReference>
<dbReference type="PANTHER" id="PTHR22852">
    <property type="entry name" value="LETHAL 2 DENTICLELESS PROTEIN RETINOIC ACID-REGULATED NUCLEAR MATRIX-ASSOCIATED PROTEIN"/>
    <property type="match status" value="1"/>
</dbReference>
<dbReference type="EMBL" id="FN649738">
    <property type="protein sequence ID" value="CBN74423.1"/>
    <property type="molecule type" value="Genomic_DNA"/>
</dbReference>
<evidence type="ECO:0000256" key="5">
    <source>
        <dbReference type="SAM" id="MobiDB-lite"/>
    </source>
</evidence>
<dbReference type="PROSITE" id="PS50082">
    <property type="entry name" value="WD_REPEATS_2"/>
    <property type="match status" value="4"/>
</dbReference>
<feature type="compositionally biased region" description="Low complexity" evidence="5">
    <location>
        <begin position="635"/>
        <end position="649"/>
    </location>
</feature>
<dbReference type="GO" id="GO:0005634">
    <property type="term" value="C:nucleus"/>
    <property type="evidence" value="ECO:0007669"/>
    <property type="project" value="TreeGrafter"/>
</dbReference>
<evidence type="ECO:0000256" key="3">
    <source>
        <dbReference type="ARBA" id="ARBA00038344"/>
    </source>
</evidence>
<keyword evidence="2" id="KW-0833">Ubl conjugation pathway</keyword>
<feature type="compositionally biased region" description="Polar residues" evidence="5">
    <location>
        <begin position="845"/>
        <end position="854"/>
    </location>
</feature>
<dbReference type="InterPro" id="IPR001680">
    <property type="entry name" value="WD40_rpt"/>
</dbReference>
<feature type="region of interest" description="Disordered" evidence="5">
    <location>
        <begin position="357"/>
        <end position="422"/>
    </location>
</feature>
<name>D8LHZ2_ECTSI</name>
<feature type="compositionally biased region" description="Basic and acidic residues" evidence="5">
    <location>
        <begin position="666"/>
        <end position="681"/>
    </location>
</feature>
<gene>
    <name evidence="6" type="ORF">Esi_0020_0148</name>
</gene>
<dbReference type="InParanoid" id="D8LHZ2"/>
<dbReference type="GO" id="GO:0030674">
    <property type="term" value="F:protein-macromolecule adaptor activity"/>
    <property type="evidence" value="ECO:0007669"/>
    <property type="project" value="TreeGrafter"/>
</dbReference>
<evidence type="ECO:0000256" key="4">
    <source>
        <dbReference type="PROSITE-ProRule" id="PRU00221"/>
    </source>
</evidence>
<accession>D8LHZ2</accession>
<feature type="region of interest" description="Disordered" evidence="5">
    <location>
        <begin position="1"/>
        <end position="23"/>
    </location>
</feature>
<feature type="region of interest" description="Disordered" evidence="5">
    <location>
        <begin position="614"/>
        <end position="876"/>
    </location>
</feature>
<feature type="compositionally biased region" description="Polar residues" evidence="5">
    <location>
        <begin position="743"/>
        <end position="761"/>
    </location>
</feature>
<dbReference type="PANTHER" id="PTHR22852:SF0">
    <property type="entry name" value="DENTICLELESS PROTEIN HOMOLOG"/>
    <property type="match status" value="1"/>
</dbReference>
<dbReference type="eggNOG" id="KOG0321">
    <property type="taxonomic scope" value="Eukaryota"/>
</dbReference>
<protein>
    <submittedName>
        <fullName evidence="6">Denticleless homolog</fullName>
    </submittedName>
</protein>
<feature type="compositionally biased region" description="Gly residues" evidence="5">
    <location>
        <begin position="686"/>
        <end position="695"/>
    </location>
</feature>
<dbReference type="STRING" id="2880.D8LHZ2"/>
<feature type="repeat" description="WD" evidence="4">
    <location>
        <begin position="299"/>
        <end position="326"/>
    </location>
</feature>
<sequence>MAPTELRRWPGSSRRGAPAGRHGYGSRYEMSDYVMGLASPGAFPCPEGSPTYNLQFSKRAGDGHFVAFGTERGTLVIVDTRAEAVVQRDHNGPVGWGQTDRSSGWFSERAAKRLGAISAGVKHGYCRSWGVRQPGVVAQYRALANCIFDVEWLHDDGRIALACADSKIRVHDTETCMEVVVLRGHEGSVKTISANPLDNCVVLSGARDGSFAVWDTRLQQGRPVKKLMNRVVAEEYSAMAWAPANRLQRRMLTPVEQVFMVHYTEDRDPKIPRSYVRMDETVKGGFDGMVCGRPCASTVTSVQWMPDGQKFLTAGQDGLVKLWDTRYVHHPLQEADPDDESASPPLLSENSRSMWTLDYGKPVPRSGATGAGTGGSGGRRASAGTAKGRRRRRAVSYGSVSGGDAVAEESTDGGGRRSGVSSVHACDDGSRIAVCTVKNRISVYAYTCGGLRPLGAYTGNANRSSYYIKAKLSPDGSLLASGATDDAVCLWQVDCPGLPVARLTGHMNEVTGLDWCRAEPLKLATSSDDETVRVWTIDPLRVRHHSASAPVVAVAGASARSSGGALGSGPAVVGGSSVIAGSGSGGGVRSYPCHGKFGEGGARRGESSLWRRRAPVGNRDGDQHGHGGDVRGPLVSRGDGSRGQQQVRGDGVERRRDGDGSGGSQGRDHQSHSRGTGERTDAAASDGGGGGGGGPPAVFSPCSPNKRPGPFSSRPAETAARAKGATAAAVGGGGIATAPAHGDTSQRFQASSNNGGTTSGEDTPDENVDSRRAIDASAEPPTPPTTGSGVVAVSKGQQQTGGSRKGGRRGVMEGLPRGVSSAAWHGKGFPEPGRGRRPRQHPDGEQQQQRQEATGSRKKAKKGASGQQLPRESHTLMAFWCRGRGGASSGVGQGKAGSS</sequence>
<dbReference type="PROSITE" id="PS50294">
    <property type="entry name" value="WD_REPEATS_REGION"/>
    <property type="match status" value="3"/>
</dbReference>
<evidence type="ECO:0000256" key="2">
    <source>
        <dbReference type="ARBA" id="ARBA00022786"/>
    </source>
</evidence>
<dbReference type="InterPro" id="IPR036322">
    <property type="entry name" value="WD40_repeat_dom_sf"/>
</dbReference>
<evidence type="ECO:0000313" key="6">
    <source>
        <dbReference type="EMBL" id="CBN74423.1"/>
    </source>
</evidence>
<organism evidence="6 7">
    <name type="scientific">Ectocarpus siliculosus</name>
    <name type="common">Brown alga</name>
    <name type="synonym">Conferva siliculosa</name>
    <dbReference type="NCBI Taxonomy" id="2880"/>
    <lineage>
        <taxon>Eukaryota</taxon>
        <taxon>Sar</taxon>
        <taxon>Stramenopiles</taxon>
        <taxon>Ochrophyta</taxon>
        <taxon>PX clade</taxon>
        <taxon>Phaeophyceae</taxon>
        <taxon>Ectocarpales</taxon>
        <taxon>Ectocarpaceae</taxon>
        <taxon>Ectocarpus</taxon>
    </lineage>
</organism>
<feature type="compositionally biased region" description="Gly residues" evidence="5">
    <location>
        <begin position="369"/>
        <end position="378"/>
    </location>
</feature>
<comment type="pathway">
    <text evidence="1">Protein modification; protein ubiquitination.</text>
</comment>
<feature type="repeat" description="WD" evidence="4">
    <location>
        <begin position="182"/>
        <end position="217"/>
    </location>
</feature>
<dbReference type="OrthoDB" id="2096344at2759"/>
<dbReference type="AlphaFoldDB" id="D8LHZ2"/>
<proteinExistence type="inferred from homology"/>
<dbReference type="InterPro" id="IPR051865">
    <property type="entry name" value="WD-repeat_CDT2_adapter"/>
</dbReference>
<evidence type="ECO:0000313" key="7">
    <source>
        <dbReference type="Proteomes" id="UP000002630"/>
    </source>
</evidence>
<evidence type="ECO:0000256" key="1">
    <source>
        <dbReference type="ARBA" id="ARBA00004906"/>
    </source>
</evidence>
<comment type="similarity">
    <text evidence="3">Belongs to the WD repeat cdt2 family.</text>
</comment>
<feature type="repeat" description="WD" evidence="4">
    <location>
        <begin position="472"/>
        <end position="494"/>
    </location>
</feature>